<proteinExistence type="predicted"/>
<reference evidence="2" key="1">
    <citation type="submission" date="2023-06" db="EMBL/GenBank/DDBJ databases">
        <authorList>
            <consortium name="Lawrence Berkeley National Laboratory"/>
            <person name="Ahrendt S."/>
            <person name="Sahu N."/>
            <person name="Indic B."/>
            <person name="Wong-Bajracharya J."/>
            <person name="Merenyi Z."/>
            <person name="Ke H.-M."/>
            <person name="Monk M."/>
            <person name="Kocsube S."/>
            <person name="Drula E."/>
            <person name="Lipzen A."/>
            <person name="Balint B."/>
            <person name="Henrissat B."/>
            <person name="Andreopoulos B."/>
            <person name="Martin F.M."/>
            <person name="Harder C.B."/>
            <person name="Rigling D."/>
            <person name="Ford K.L."/>
            <person name="Foster G.D."/>
            <person name="Pangilinan J."/>
            <person name="Papanicolaou A."/>
            <person name="Barry K."/>
            <person name="LaButti K."/>
            <person name="Viragh M."/>
            <person name="Koriabine M."/>
            <person name="Yan M."/>
            <person name="Riley R."/>
            <person name="Champramary S."/>
            <person name="Plett K.L."/>
            <person name="Tsai I.J."/>
            <person name="Slot J."/>
            <person name="Sipos G."/>
            <person name="Plett J."/>
            <person name="Nagy L.G."/>
            <person name="Grigoriev I.V."/>
        </authorList>
    </citation>
    <scope>NUCLEOTIDE SEQUENCE</scope>
    <source>
        <strain evidence="2">FPL87.14</strain>
    </source>
</reference>
<feature type="compositionally biased region" description="Acidic residues" evidence="1">
    <location>
        <begin position="445"/>
        <end position="460"/>
    </location>
</feature>
<sequence length="497" mass="56141">MSPSCRPARYKYSQGRPIQDPWTIMRSAYLTGTIAADLTFLFKIPSYANDNVNAGTKATAICFRGTRFLLPSTGCILIRVGTKALPKSTKYDRKPVACSSCISNPIMTVRYSEQVLPGCIRFYDDALNPQIDSFDYVYAESSKSRLSQQLPNSRIQPQRRLSADVDMCDYRPPLLPRRPTYNLERPRIEVRRPVVILPDPQAPLPISLPPSSHQSLPPLYLLERKSPPSMVPLHGHRPLTAENLAQFNMQEHLQPVPLHLSGRRALIPHAQPSPRRIHSLPSFPPSAQQQRQTQHIPISLMSNPWIRSIITTIRSSCAQLLVRERQEKEEIRKELHELRRSVKRPLREGRSPYSAIQLRLRSEGDCQLRAEDGVKPVLQVFESGLQDRAAVLVPLVEDMIEPRVKEEEAEVRITEMRVAKAVKEEEASAPPTPSYLPVTTLPSDMDLESDEEPDLEEGEIYEDRSLVSPSPSTSTDSSGVTLVDAVENKWLNMITTR</sequence>
<feature type="compositionally biased region" description="Low complexity" evidence="1">
    <location>
        <begin position="468"/>
        <end position="478"/>
    </location>
</feature>
<gene>
    <name evidence="2" type="ORF">EV421DRAFT_1733361</name>
</gene>
<feature type="region of interest" description="Disordered" evidence="1">
    <location>
        <begin position="272"/>
        <end position="293"/>
    </location>
</feature>
<protein>
    <submittedName>
        <fullName evidence="2">Uncharacterized protein</fullName>
    </submittedName>
</protein>
<organism evidence="2 3">
    <name type="scientific">Armillaria borealis</name>
    <dbReference type="NCBI Taxonomy" id="47425"/>
    <lineage>
        <taxon>Eukaryota</taxon>
        <taxon>Fungi</taxon>
        <taxon>Dikarya</taxon>
        <taxon>Basidiomycota</taxon>
        <taxon>Agaricomycotina</taxon>
        <taxon>Agaricomycetes</taxon>
        <taxon>Agaricomycetidae</taxon>
        <taxon>Agaricales</taxon>
        <taxon>Marasmiineae</taxon>
        <taxon>Physalacriaceae</taxon>
        <taxon>Armillaria</taxon>
    </lineage>
</organism>
<feature type="region of interest" description="Disordered" evidence="1">
    <location>
        <begin position="422"/>
        <end position="479"/>
    </location>
</feature>
<dbReference type="AlphaFoldDB" id="A0AA39JSR1"/>
<comment type="caution">
    <text evidence="2">The sequence shown here is derived from an EMBL/GenBank/DDBJ whole genome shotgun (WGS) entry which is preliminary data.</text>
</comment>
<evidence type="ECO:0000313" key="2">
    <source>
        <dbReference type="EMBL" id="KAK0448240.1"/>
    </source>
</evidence>
<name>A0AA39JSR1_9AGAR</name>
<evidence type="ECO:0000313" key="3">
    <source>
        <dbReference type="Proteomes" id="UP001175226"/>
    </source>
</evidence>
<dbReference type="EMBL" id="JAUEPT010000010">
    <property type="protein sequence ID" value="KAK0448240.1"/>
    <property type="molecule type" value="Genomic_DNA"/>
</dbReference>
<dbReference type="Proteomes" id="UP001175226">
    <property type="component" value="Unassembled WGS sequence"/>
</dbReference>
<evidence type="ECO:0000256" key="1">
    <source>
        <dbReference type="SAM" id="MobiDB-lite"/>
    </source>
</evidence>
<keyword evidence="3" id="KW-1185">Reference proteome</keyword>
<accession>A0AA39JSR1</accession>